<dbReference type="EMBL" id="RXOF01000006">
    <property type="protein sequence ID" value="RTQ49777.1"/>
    <property type="molecule type" value="Genomic_DNA"/>
</dbReference>
<organism evidence="1 2">
    <name type="scientific">Hymenobacter gummosus</name>
    <dbReference type="NCBI Taxonomy" id="1776032"/>
    <lineage>
        <taxon>Bacteria</taxon>
        <taxon>Pseudomonadati</taxon>
        <taxon>Bacteroidota</taxon>
        <taxon>Cytophagia</taxon>
        <taxon>Cytophagales</taxon>
        <taxon>Hymenobacteraceae</taxon>
        <taxon>Hymenobacter</taxon>
    </lineage>
</organism>
<reference evidence="1 2" key="1">
    <citation type="submission" date="2018-12" db="EMBL/GenBank/DDBJ databases">
        <title>Hymenobacter gummosus sp. nov., isolated from a spring.</title>
        <authorList>
            <person name="Nie L."/>
        </authorList>
    </citation>
    <scope>NUCLEOTIDE SEQUENCE [LARGE SCALE GENOMIC DNA]</scope>
    <source>
        <strain evidence="1 2">KCTC 52166</strain>
    </source>
</reference>
<proteinExistence type="predicted"/>
<keyword evidence="2" id="KW-1185">Reference proteome</keyword>
<comment type="caution">
    <text evidence="1">The sequence shown here is derived from an EMBL/GenBank/DDBJ whole genome shotgun (WGS) entry which is preliminary data.</text>
</comment>
<evidence type="ECO:0000313" key="1">
    <source>
        <dbReference type="EMBL" id="RTQ49777.1"/>
    </source>
</evidence>
<dbReference type="OrthoDB" id="1347235at2"/>
<name>A0A3S0H592_9BACT</name>
<dbReference type="RefSeq" id="WP_126693636.1">
    <property type="nucleotide sequence ID" value="NZ_RXOF01000006.1"/>
</dbReference>
<evidence type="ECO:0000313" key="2">
    <source>
        <dbReference type="Proteomes" id="UP000282184"/>
    </source>
</evidence>
<accession>A0A3S0H592</accession>
<dbReference type="AlphaFoldDB" id="A0A3S0H592"/>
<sequence>MHLLLAALLLFPPESYPVVDDASRVLTQRRLSSFQQFHANLSRQHPQAQTTEGSGRDVVRGFREYVFGFRVTVPTADHPESGVLYPYRVTLITEGDKIIYYVLAAQRNKRVADGWQPYHEPVKQYQDEAAFARLTSAYRGTFGVAPDLAALFDRTATYGAGCSLSGSGPRERRTVRELVARRDTATLLRDWLRSATAEKQVYGVEGFYQLRQQGLRLTPGQLRLILFIKRKRGRINTCSGCSYGSDEMSTATRAFAFPPQPGR</sequence>
<dbReference type="Proteomes" id="UP000282184">
    <property type="component" value="Unassembled WGS sequence"/>
</dbReference>
<protein>
    <submittedName>
        <fullName evidence="1">Uncharacterized protein</fullName>
    </submittedName>
</protein>
<gene>
    <name evidence="1" type="ORF">EJV47_13290</name>
</gene>